<dbReference type="SUPFAM" id="SSF52540">
    <property type="entry name" value="P-loop containing nucleoside triphosphate hydrolases"/>
    <property type="match status" value="1"/>
</dbReference>
<dbReference type="SMART" id="SM00382">
    <property type="entry name" value="AAA"/>
    <property type="match status" value="1"/>
</dbReference>
<keyword evidence="2" id="KW-0067">ATP-binding</keyword>
<evidence type="ECO:0000259" key="6">
    <source>
        <dbReference type="PROSITE" id="PS50045"/>
    </source>
</evidence>
<dbReference type="Gene3D" id="1.10.8.60">
    <property type="match status" value="1"/>
</dbReference>
<dbReference type="InterPro" id="IPR025662">
    <property type="entry name" value="Sigma_54_int_dom_ATP-bd_1"/>
</dbReference>
<keyword evidence="5" id="KW-0804">Transcription</keyword>
<keyword evidence="4" id="KW-0238">DNA-binding</keyword>
<dbReference type="CDD" id="cd00009">
    <property type="entry name" value="AAA"/>
    <property type="match status" value="1"/>
</dbReference>
<accession>A0ABW2PWD0</accession>
<name>A0ABW2PWD0_9BACL</name>
<comment type="caution">
    <text evidence="7">The sequence shown here is derived from an EMBL/GenBank/DDBJ whole genome shotgun (WGS) entry which is preliminary data.</text>
</comment>
<evidence type="ECO:0000256" key="5">
    <source>
        <dbReference type="ARBA" id="ARBA00023163"/>
    </source>
</evidence>
<keyword evidence="8" id="KW-1185">Reference proteome</keyword>
<dbReference type="PROSITE" id="PS50045">
    <property type="entry name" value="SIGMA54_INTERACT_4"/>
    <property type="match status" value="1"/>
</dbReference>
<dbReference type="PROSITE" id="PS00675">
    <property type="entry name" value="SIGMA54_INTERACT_1"/>
    <property type="match status" value="1"/>
</dbReference>
<dbReference type="SUPFAM" id="SSF55781">
    <property type="entry name" value="GAF domain-like"/>
    <property type="match status" value="1"/>
</dbReference>
<dbReference type="InterPro" id="IPR027417">
    <property type="entry name" value="P-loop_NTPase"/>
</dbReference>
<dbReference type="PROSITE" id="PS00676">
    <property type="entry name" value="SIGMA54_INTERACT_2"/>
    <property type="match status" value="1"/>
</dbReference>
<dbReference type="PRINTS" id="PR01590">
    <property type="entry name" value="HTHFIS"/>
</dbReference>
<dbReference type="InterPro" id="IPR025944">
    <property type="entry name" value="Sigma_54_int_dom_CS"/>
</dbReference>
<dbReference type="InterPro" id="IPR003018">
    <property type="entry name" value="GAF"/>
</dbReference>
<dbReference type="Gene3D" id="1.10.10.60">
    <property type="entry name" value="Homeodomain-like"/>
    <property type="match status" value="1"/>
</dbReference>
<evidence type="ECO:0000256" key="1">
    <source>
        <dbReference type="ARBA" id="ARBA00022741"/>
    </source>
</evidence>
<sequence length="587" mass="66842">MSVPSRVSRNQLIKQSWKRCLERNINPGDTPQKQVINSEYIKDLQLENEKLIHIAKPTFNKLQPYIKQSNHMASLIDQKGRIIYAIGTPEFLNFKNTNNLQIGINWDEQYRGTNAVGIALKENTPILIKGDEHFFVENHALTCAASPIYDSDGNLIGVINISSESPFFKNESVTLAQVAAESIQNKLIFEEMEYEKLITIHELNQVADKYTKPLLSLDNNEHIIRANEAAKRLFGSDCIGKEFKENTQFKYEVISDRTNKYWKSILLDPTRKQKDSRKQLYTFHNILGNCPKIKQQIELAKKAAITDLPVMLYGESGTGKEMFAQSIHVKSPRNNKPFIAVNCGAIPENLVESELFGYEAGAFTGANQKGSIGKFEAANGGTIFLDEIGDMPLRAQVTLLRVLQEKSITPVGSTKSKSINVRVIAATHRNLLEEVEAGRFRDDLYYRLKGVQLTLPSLREREDKVELAEQLLKQIHPFKELSEKAKTLISKYHWPGNIRELVNVLHTASFLADGKDIQPDDLQIQVKNTIREDSSVRTLAESEKIAIEHALEECQWNIKKAAERLDITRNRLYRKMELYGMKREKTL</sequence>
<organism evidence="7 8">
    <name type="scientific">Scopulibacillus cellulosilyticus</name>
    <dbReference type="NCBI Taxonomy" id="2665665"/>
    <lineage>
        <taxon>Bacteria</taxon>
        <taxon>Bacillati</taxon>
        <taxon>Bacillota</taxon>
        <taxon>Bacilli</taxon>
        <taxon>Bacillales</taxon>
        <taxon>Sporolactobacillaceae</taxon>
        <taxon>Scopulibacillus</taxon>
    </lineage>
</organism>
<dbReference type="PANTHER" id="PTHR32071">
    <property type="entry name" value="TRANSCRIPTIONAL REGULATORY PROTEIN"/>
    <property type="match status" value="1"/>
</dbReference>
<dbReference type="InterPro" id="IPR009057">
    <property type="entry name" value="Homeodomain-like_sf"/>
</dbReference>
<evidence type="ECO:0000313" key="8">
    <source>
        <dbReference type="Proteomes" id="UP001596505"/>
    </source>
</evidence>
<dbReference type="InterPro" id="IPR025943">
    <property type="entry name" value="Sigma_54_int_dom_ATP-bd_2"/>
</dbReference>
<dbReference type="InterPro" id="IPR002078">
    <property type="entry name" value="Sigma_54_int"/>
</dbReference>
<protein>
    <submittedName>
        <fullName evidence="7">Sigma-54-dependent Fis family transcriptional regulator</fullName>
    </submittedName>
</protein>
<evidence type="ECO:0000256" key="2">
    <source>
        <dbReference type="ARBA" id="ARBA00022840"/>
    </source>
</evidence>
<dbReference type="RefSeq" id="WP_380965375.1">
    <property type="nucleotide sequence ID" value="NZ_JBHTCO010000005.1"/>
</dbReference>
<reference evidence="8" key="1">
    <citation type="journal article" date="2019" name="Int. J. Syst. Evol. Microbiol.">
        <title>The Global Catalogue of Microorganisms (GCM) 10K type strain sequencing project: providing services to taxonomists for standard genome sequencing and annotation.</title>
        <authorList>
            <consortium name="The Broad Institute Genomics Platform"/>
            <consortium name="The Broad Institute Genome Sequencing Center for Infectious Disease"/>
            <person name="Wu L."/>
            <person name="Ma J."/>
        </authorList>
    </citation>
    <scope>NUCLEOTIDE SEQUENCE [LARGE SCALE GENOMIC DNA]</scope>
    <source>
        <strain evidence="8">CGMCC 1.16305</strain>
    </source>
</reference>
<evidence type="ECO:0000256" key="4">
    <source>
        <dbReference type="ARBA" id="ARBA00023125"/>
    </source>
</evidence>
<proteinExistence type="predicted"/>
<dbReference type="Gene3D" id="3.40.50.300">
    <property type="entry name" value="P-loop containing nucleotide triphosphate hydrolases"/>
    <property type="match status" value="1"/>
</dbReference>
<keyword evidence="3" id="KW-0805">Transcription regulation</keyword>
<feature type="domain" description="Sigma-54 factor interaction" evidence="6">
    <location>
        <begin position="286"/>
        <end position="510"/>
    </location>
</feature>
<dbReference type="PROSITE" id="PS00688">
    <property type="entry name" value="SIGMA54_INTERACT_3"/>
    <property type="match status" value="1"/>
</dbReference>
<gene>
    <name evidence="7" type="ORF">ACFQRG_08180</name>
</gene>
<keyword evidence="1" id="KW-0547">Nucleotide-binding</keyword>
<dbReference type="InterPro" id="IPR058031">
    <property type="entry name" value="AAA_lid_NorR"/>
</dbReference>
<dbReference type="SUPFAM" id="SSF46689">
    <property type="entry name" value="Homeodomain-like"/>
    <property type="match status" value="1"/>
</dbReference>
<dbReference type="InterPro" id="IPR002197">
    <property type="entry name" value="HTH_Fis"/>
</dbReference>
<dbReference type="InterPro" id="IPR029016">
    <property type="entry name" value="GAF-like_dom_sf"/>
</dbReference>
<evidence type="ECO:0000256" key="3">
    <source>
        <dbReference type="ARBA" id="ARBA00023015"/>
    </source>
</evidence>
<dbReference type="InterPro" id="IPR003593">
    <property type="entry name" value="AAA+_ATPase"/>
</dbReference>
<dbReference type="Pfam" id="PF01590">
    <property type="entry name" value="GAF"/>
    <property type="match status" value="1"/>
</dbReference>
<dbReference type="EMBL" id="JBHTCO010000005">
    <property type="protein sequence ID" value="MFC7392962.1"/>
    <property type="molecule type" value="Genomic_DNA"/>
</dbReference>
<dbReference type="Pfam" id="PF02954">
    <property type="entry name" value="HTH_8"/>
    <property type="match status" value="1"/>
</dbReference>
<dbReference type="Pfam" id="PF00158">
    <property type="entry name" value="Sigma54_activat"/>
    <property type="match status" value="1"/>
</dbReference>
<dbReference type="Pfam" id="PF25601">
    <property type="entry name" value="AAA_lid_14"/>
    <property type="match status" value="1"/>
</dbReference>
<dbReference type="Proteomes" id="UP001596505">
    <property type="component" value="Unassembled WGS sequence"/>
</dbReference>
<dbReference type="Gene3D" id="3.30.450.40">
    <property type="match status" value="1"/>
</dbReference>
<evidence type="ECO:0000313" key="7">
    <source>
        <dbReference type="EMBL" id="MFC7392962.1"/>
    </source>
</evidence>